<protein>
    <submittedName>
        <fullName evidence="3">Unnamed protein product</fullName>
    </submittedName>
</protein>
<comment type="caution">
    <text evidence="3">The sequence shown here is derived from an EMBL/GenBank/DDBJ whole genome shotgun (WGS) entry which is preliminary data.</text>
</comment>
<keyword evidence="2" id="KW-0732">Signal</keyword>
<sequence>MLSQTILVAVLAQLAAVNAASTYICASGMTACYWSTIPETTEPSTAPESSATTTEPETSSSATTTEPEASSSATPAPAVSTYVCPKGATACYWSSVEPSTTPEPTEPSTAPESTTTTEPEASSSATPVPDVSTYICPKGATACYWSSVEPSTTPEPTEPSTTPEPSTTTEPETSSSATPVPDVSSYICPDGATACYWSSVEPSTTPEPTEPSTAPEPCTSVTTSSSDIDNKTTTTVSCSDEKKCDSTTTPEPTEPSTSPEPTPEPATSTDVITTCTDSDSIITTVTQSCTDSDKCDKSSVPVPDVVPDNAAGHAVVAGLGSLVGVLAVNMLI</sequence>
<feature type="region of interest" description="Disordered" evidence="1">
    <location>
        <begin position="95"/>
        <end position="131"/>
    </location>
</feature>
<evidence type="ECO:0000313" key="3">
    <source>
        <dbReference type="EMBL" id="GMG51984.1"/>
    </source>
</evidence>
<feature type="region of interest" description="Disordered" evidence="1">
    <location>
        <begin position="199"/>
        <end position="271"/>
    </location>
</feature>
<feature type="compositionally biased region" description="Low complexity" evidence="1">
    <location>
        <begin position="246"/>
        <end position="257"/>
    </location>
</feature>
<feature type="region of interest" description="Disordered" evidence="1">
    <location>
        <begin position="40"/>
        <end position="79"/>
    </location>
</feature>
<evidence type="ECO:0000256" key="2">
    <source>
        <dbReference type="SAM" id="SignalP"/>
    </source>
</evidence>
<feature type="chain" id="PRO_5040865935" evidence="2">
    <location>
        <begin position="20"/>
        <end position="332"/>
    </location>
</feature>
<reference evidence="3" key="1">
    <citation type="submission" date="2023-04" db="EMBL/GenBank/DDBJ databases">
        <title>Ambrosiozyma monospora NBRC 1965.</title>
        <authorList>
            <person name="Ichikawa N."/>
            <person name="Sato H."/>
            <person name="Tonouchi N."/>
        </authorList>
    </citation>
    <scope>NUCLEOTIDE SEQUENCE</scope>
    <source>
        <strain evidence="3">NBRC 1965</strain>
    </source>
</reference>
<name>A0A9W6Z315_AMBMO</name>
<feature type="signal peptide" evidence="2">
    <location>
        <begin position="1"/>
        <end position="19"/>
    </location>
</feature>
<gene>
    <name evidence="3" type="ORF">Amon01_000728200</name>
</gene>
<feature type="compositionally biased region" description="Polar residues" evidence="1">
    <location>
        <begin position="221"/>
        <end position="238"/>
    </location>
</feature>
<feature type="region of interest" description="Disordered" evidence="1">
    <location>
        <begin position="147"/>
        <end position="184"/>
    </location>
</feature>
<proteinExistence type="predicted"/>
<feature type="compositionally biased region" description="Low complexity" evidence="1">
    <location>
        <begin position="199"/>
        <end position="220"/>
    </location>
</feature>
<dbReference type="PRINTS" id="PR01217">
    <property type="entry name" value="PRICHEXTENSN"/>
</dbReference>
<dbReference type="Proteomes" id="UP001165063">
    <property type="component" value="Unassembled WGS sequence"/>
</dbReference>
<evidence type="ECO:0000256" key="1">
    <source>
        <dbReference type="SAM" id="MobiDB-lite"/>
    </source>
</evidence>
<dbReference type="AlphaFoldDB" id="A0A9W6Z315"/>
<dbReference type="EMBL" id="BSXU01005264">
    <property type="protein sequence ID" value="GMG51984.1"/>
    <property type="molecule type" value="Genomic_DNA"/>
</dbReference>
<evidence type="ECO:0000313" key="4">
    <source>
        <dbReference type="Proteomes" id="UP001165063"/>
    </source>
</evidence>
<feature type="compositionally biased region" description="Low complexity" evidence="1">
    <location>
        <begin position="97"/>
        <end position="127"/>
    </location>
</feature>
<organism evidence="3 4">
    <name type="scientific">Ambrosiozyma monospora</name>
    <name type="common">Yeast</name>
    <name type="synonym">Endomycopsis monosporus</name>
    <dbReference type="NCBI Taxonomy" id="43982"/>
    <lineage>
        <taxon>Eukaryota</taxon>
        <taxon>Fungi</taxon>
        <taxon>Dikarya</taxon>
        <taxon>Ascomycota</taxon>
        <taxon>Saccharomycotina</taxon>
        <taxon>Pichiomycetes</taxon>
        <taxon>Pichiales</taxon>
        <taxon>Pichiaceae</taxon>
        <taxon>Ambrosiozyma</taxon>
    </lineage>
</organism>
<keyword evidence="4" id="KW-1185">Reference proteome</keyword>
<accession>A0A9W6Z315</accession>
<feature type="compositionally biased region" description="Low complexity" evidence="1">
    <location>
        <begin position="147"/>
        <end position="181"/>
    </location>
</feature>